<keyword evidence="2" id="KW-0677">Repeat</keyword>
<dbReference type="InterPro" id="IPR018357">
    <property type="entry name" value="Hexapep_transf_CS"/>
</dbReference>
<keyword evidence="3 4" id="KW-0012">Acyltransferase</keyword>
<evidence type="ECO:0000313" key="5">
    <source>
        <dbReference type="Proteomes" id="UP000564704"/>
    </source>
</evidence>
<keyword evidence="1 4" id="KW-0808">Transferase</keyword>
<evidence type="ECO:0000256" key="1">
    <source>
        <dbReference type="ARBA" id="ARBA00022679"/>
    </source>
</evidence>
<accession>A0A844CX36</accession>
<reference evidence="4 5" key="1">
    <citation type="submission" date="2019-05" db="EMBL/GenBank/DDBJ databases">
        <title>Roseovarius bejariae sp. nov., a moderately halophylic bacterium isolated from a saline soil in Rambla Salada (Murcia).</title>
        <authorList>
            <person name="Castro D.J."/>
            <person name="Gomez-Altuve A."/>
            <person name="Reina J.C."/>
            <person name="Rodriguez M."/>
            <person name="Sampedro I."/>
            <person name="Llamas I."/>
            <person name="Martinez-Checa F."/>
        </authorList>
    </citation>
    <scope>NUCLEOTIDE SEQUENCE [LARGE SCALE GENOMIC DNA]</scope>
    <source>
        <strain evidence="4 5">A21</strain>
    </source>
</reference>
<sequence length="188" mass="19593">MKVLPAIFKRLGRVASQLRLKILCGAREIEAGGGCSLSANVRLRATDGGTVHLGEGVAIDRFADITAKHGRLVVGRFSYIGQYSVICSRDAIIIGSNCLIAEHVTIRDQDHRFGPGLVTAKAGFITAPINIGDNVWLGAKVTVTKGVTIGPGSVIGANSVVTQDIPANSVVVGVPARVLRSLPDASAE</sequence>
<dbReference type="PANTHER" id="PTHR23416">
    <property type="entry name" value="SIALIC ACID SYNTHASE-RELATED"/>
    <property type="match status" value="1"/>
</dbReference>
<name>A0A844CX36_9RHOB</name>
<dbReference type="EMBL" id="SZWE01000001">
    <property type="protein sequence ID" value="MRU15686.1"/>
    <property type="molecule type" value="Genomic_DNA"/>
</dbReference>
<dbReference type="OrthoDB" id="7545269at2"/>
<evidence type="ECO:0000256" key="3">
    <source>
        <dbReference type="ARBA" id="ARBA00023315"/>
    </source>
</evidence>
<dbReference type="PROSITE" id="PS00101">
    <property type="entry name" value="HEXAPEP_TRANSFERASES"/>
    <property type="match status" value="1"/>
</dbReference>
<dbReference type="AlphaFoldDB" id="A0A844CX36"/>
<dbReference type="GO" id="GO:0016746">
    <property type="term" value="F:acyltransferase activity"/>
    <property type="evidence" value="ECO:0007669"/>
    <property type="project" value="UniProtKB-KW"/>
</dbReference>
<dbReference type="Pfam" id="PF00132">
    <property type="entry name" value="Hexapep"/>
    <property type="match status" value="1"/>
</dbReference>
<keyword evidence="5" id="KW-1185">Reference proteome</keyword>
<dbReference type="InterPro" id="IPR001451">
    <property type="entry name" value="Hexapep"/>
</dbReference>
<dbReference type="Proteomes" id="UP000564704">
    <property type="component" value="Unassembled WGS sequence"/>
</dbReference>
<dbReference type="CDD" id="cd04647">
    <property type="entry name" value="LbH_MAT_like"/>
    <property type="match status" value="1"/>
</dbReference>
<evidence type="ECO:0000313" key="4">
    <source>
        <dbReference type="EMBL" id="MRU15686.1"/>
    </source>
</evidence>
<organism evidence="4 5">
    <name type="scientific">Roseovarius bejariae</name>
    <dbReference type="NCBI Taxonomy" id="2576383"/>
    <lineage>
        <taxon>Bacteria</taxon>
        <taxon>Pseudomonadati</taxon>
        <taxon>Pseudomonadota</taxon>
        <taxon>Alphaproteobacteria</taxon>
        <taxon>Rhodobacterales</taxon>
        <taxon>Roseobacteraceae</taxon>
        <taxon>Roseovarius</taxon>
    </lineage>
</organism>
<comment type="caution">
    <text evidence="4">The sequence shown here is derived from an EMBL/GenBank/DDBJ whole genome shotgun (WGS) entry which is preliminary data.</text>
</comment>
<evidence type="ECO:0000256" key="2">
    <source>
        <dbReference type="ARBA" id="ARBA00022737"/>
    </source>
</evidence>
<gene>
    <name evidence="4" type="ORF">FDP25_09615</name>
</gene>
<dbReference type="PANTHER" id="PTHR23416:SF78">
    <property type="entry name" value="LIPOPOLYSACCHARIDE BIOSYNTHESIS O-ACETYL TRANSFERASE WBBJ-RELATED"/>
    <property type="match status" value="1"/>
</dbReference>
<dbReference type="SUPFAM" id="SSF51161">
    <property type="entry name" value="Trimeric LpxA-like enzymes"/>
    <property type="match status" value="1"/>
</dbReference>
<dbReference type="InterPro" id="IPR011004">
    <property type="entry name" value="Trimer_LpxA-like_sf"/>
</dbReference>
<protein>
    <submittedName>
        <fullName evidence="4">Acyltransferase</fullName>
    </submittedName>
</protein>
<proteinExistence type="predicted"/>
<dbReference type="InterPro" id="IPR051159">
    <property type="entry name" value="Hexapeptide_acetyltransf"/>
</dbReference>
<dbReference type="Gene3D" id="2.160.10.10">
    <property type="entry name" value="Hexapeptide repeat proteins"/>
    <property type="match status" value="1"/>
</dbReference>